<dbReference type="AlphaFoldDB" id="A0A1U8Q0N7"/>
<dbReference type="OrthoDB" id="1933987at2759"/>
<keyword evidence="2" id="KW-1185">Reference proteome</keyword>
<dbReference type="Pfam" id="PF02992">
    <property type="entry name" value="Transposase_21"/>
    <property type="match status" value="1"/>
</dbReference>
<dbReference type="Pfam" id="PF13960">
    <property type="entry name" value="DUF4218"/>
    <property type="match status" value="1"/>
</dbReference>
<dbReference type="InterPro" id="IPR004242">
    <property type="entry name" value="Transposase_21"/>
</dbReference>
<dbReference type="PANTHER" id="PTHR10775:SF185">
    <property type="entry name" value="OS08G0208400 PROTEIN"/>
    <property type="match status" value="1"/>
</dbReference>
<name>A0A1U8Q0N7_NELNU</name>
<evidence type="ECO:0000259" key="1">
    <source>
        <dbReference type="Pfam" id="PF13960"/>
    </source>
</evidence>
<gene>
    <name evidence="3" type="primary">LOC104587313</name>
</gene>
<dbReference type="eggNOG" id="ENOG502QWJJ">
    <property type="taxonomic scope" value="Eukaryota"/>
</dbReference>
<dbReference type="InParanoid" id="A0A1U8Q0N7"/>
<accession>A0A1U8Q0N7</accession>
<dbReference type="OMA" id="WHENGRI"/>
<dbReference type="KEGG" id="nnu:104587313"/>
<organism evidence="2 3">
    <name type="scientific">Nelumbo nucifera</name>
    <name type="common">Sacred lotus</name>
    <dbReference type="NCBI Taxonomy" id="4432"/>
    <lineage>
        <taxon>Eukaryota</taxon>
        <taxon>Viridiplantae</taxon>
        <taxon>Streptophyta</taxon>
        <taxon>Embryophyta</taxon>
        <taxon>Tracheophyta</taxon>
        <taxon>Spermatophyta</taxon>
        <taxon>Magnoliopsida</taxon>
        <taxon>Proteales</taxon>
        <taxon>Nelumbonaceae</taxon>
        <taxon>Nelumbo</taxon>
    </lineage>
</organism>
<dbReference type="Proteomes" id="UP000189703">
    <property type="component" value="Unplaced"/>
</dbReference>
<protein>
    <submittedName>
        <fullName evidence="3">Uncharacterized protein LOC104587313</fullName>
    </submittedName>
</protein>
<dbReference type="InterPro" id="IPR025452">
    <property type="entry name" value="DUF4218"/>
</dbReference>
<sequence>MLFWQEHANDEICSMCGDSRWKPNGNHENNTNGAVGTRERKIPAKVLRYFPLKPRLQRLFMSTKMASLMTWHENGRIKDGFMRHPVDSPTWKEFDAKYPKFAAEPRNVRLGLENDGINPFRTLGATYSTWPVVLILYNFPPWMCMKQPYLFLSLIVPGPNAPRNDIDVYLQPVIAELKELSEDGVETYNASTNQNFQLRVALLTIINDFPAYGNLSGWSTKGRFACPSCNSETCSQWLKHGQKFCYMGHRRFLDTNHRFRYEKQSFDGNQEFRVAPTPPSGTTVLHQLDGLQFTLGKKDQGNIGGKRKRNTELESRFFKWKKRSIFILLPYWQHNLCRHNLDVMHIEKNICDNLIGTLLNLDGKTKDNVKARLDLRVMRIRPELHPQQHGSNFAYLPLACYSLSSAEKEVFCRVLKSIKAPDGYASNISQRVDVRQRKIWGLKSHDCHVLMQQLLPLAMRRTLPKNVYSSLTELCNFFRKLCSKVLNPDELCRMERKIALILCRLERIFPPSWCI</sequence>
<evidence type="ECO:0000313" key="2">
    <source>
        <dbReference type="Proteomes" id="UP000189703"/>
    </source>
</evidence>
<evidence type="ECO:0000313" key="3">
    <source>
        <dbReference type="RefSeq" id="XP_019051541.1"/>
    </source>
</evidence>
<feature type="domain" description="DUF4218" evidence="1">
    <location>
        <begin position="481"/>
        <end position="513"/>
    </location>
</feature>
<proteinExistence type="predicted"/>
<reference evidence="3" key="1">
    <citation type="submission" date="2025-08" db="UniProtKB">
        <authorList>
            <consortium name="RefSeq"/>
        </authorList>
    </citation>
    <scope>IDENTIFICATION</scope>
</reference>
<dbReference type="PANTHER" id="PTHR10775">
    <property type="entry name" value="OS08G0208400 PROTEIN"/>
    <property type="match status" value="1"/>
</dbReference>
<dbReference type="RefSeq" id="XP_019051541.1">
    <property type="nucleotide sequence ID" value="XM_019195996.1"/>
</dbReference>
<dbReference type="GeneID" id="104587313"/>